<dbReference type="EMBL" id="LK391708">
    <property type="protein sequence ID" value="CDR95691.1"/>
    <property type="molecule type" value="Genomic_DNA"/>
</dbReference>
<keyword evidence="6 9" id="KW-1133">Transmembrane helix</keyword>
<name>A0A061D4Q6_BABBI</name>
<comment type="similarity">
    <text evidence="2">Belongs to the SPCS1 family.</text>
</comment>
<sequence length="88" mass="9871">MSWITDIQASLQSGVVDFYGQNLSWHVLNVLLVIGTVTGVIVGQVKQDFDITMRIVIGTSLLCAVVCTPAWPMYNRHQIPWKPVKEDK</sequence>
<evidence type="ECO:0000256" key="1">
    <source>
        <dbReference type="ARBA" id="ARBA00004477"/>
    </source>
</evidence>
<dbReference type="VEuPathDB" id="PiroplasmaDB:BBBOND_0208450"/>
<dbReference type="GeneID" id="24564232"/>
<dbReference type="PANTHER" id="PTHR13202:SF0">
    <property type="entry name" value="SIGNAL PEPTIDASE COMPLEX SUBUNIT 1"/>
    <property type="match status" value="1"/>
</dbReference>
<organism evidence="10 11">
    <name type="scientific">Babesia bigemina</name>
    <dbReference type="NCBI Taxonomy" id="5866"/>
    <lineage>
        <taxon>Eukaryota</taxon>
        <taxon>Sar</taxon>
        <taxon>Alveolata</taxon>
        <taxon>Apicomplexa</taxon>
        <taxon>Aconoidasida</taxon>
        <taxon>Piroplasmida</taxon>
        <taxon>Babesiidae</taxon>
        <taxon>Babesia</taxon>
    </lineage>
</organism>
<dbReference type="STRING" id="5866.A0A061D4Q6"/>
<dbReference type="KEGG" id="bbig:BBBOND_0208450"/>
<comment type="subcellular location">
    <subcellularLocation>
        <location evidence="1">Endoplasmic reticulum membrane</location>
        <topology evidence="1">Multi-pass membrane protein</topology>
    </subcellularLocation>
</comment>
<evidence type="ECO:0000256" key="2">
    <source>
        <dbReference type="ARBA" id="ARBA00005245"/>
    </source>
</evidence>
<comment type="function">
    <text evidence="8">Component of the signal peptidase complex (SPC) which catalyzes the cleavage of N-terminal signal sequences from nascent proteins as they are translocated into the lumen of the endoplasmic reticulum. Dispensable for SPC enzymatic activity.</text>
</comment>
<dbReference type="Proteomes" id="UP000033188">
    <property type="component" value="Chromosome 2"/>
</dbReference>
<evidence type="ECO:0000256" key="9">
    <source>
        <dbReference type="SAM" id="Phobius"/>
    </source>
</evidence>
<reference evidence="11" key="1">
    <citation type="submission" date="2014-06" db="EMBL/GenBank/DDBJ databases">
        <authorList>
            <person name="Aslett M."/>
            <person name="De Silva N."/>
        </authorList>
    </citation>
    <scope>NUCLEOTIDE SEQUENCE [LARGE SCALE GENOMIC DNA]</scope>
    <source>
        <strain evidence="11">Bond</strain>
    </source>
</reference>
<evidence type="ECO:0000256" key="8">
    <source>
        <dbReference type="ARBA" id="ARBA00045204"/>
    </source>
</evidence>
<evidence type="ECO:0000256" key="4">
    <source>
        <dbReference type="ARBA" id="ARBA00022692"/>
    </source>
</evidence>
<evidence type="ECO:0000313" key="11">
    <source>
        <dbReference type="Proteomes" id="UP000033188"/>
    </source>
</evidence>
<dbReference type="GO" id="GO:0045047">
    <property type="term" value="P:protein targeting to ER"/>
    <property type="evidence" value="ECO:0007669"/>
    <property type="project" value="TreeGrafter"/>
</dbReference>
<dbReference type="RefSeq" id="XP_012767877.1">
    <property type="nucleotide sequence ID" value="XM_012912423.1"/>
</dbReference>
<dbReference type="GO" id="GO:0006465">
    <property type="term" value="P:signal peptide processing"/>
    <property type="evidence" value="ECO:0007669"/>
    <property type="project" value="InterPro"/>
</dbReference>
<keyword evidence="11" id="KW-1185">Reference proteome</keyword>
<keyword evidence="4 9" id="KW-0812">Transmembrane</keyword>
<proteinExistence type="inferred from homology"/>
<feature type="transmembrane region" description="Helical" evidence="9">
    <location>
        <begin position="55"/>
        <end position="74"/>
    </location>
</feature>
<dbReference type="InterPro" id="IPR009542">
    <property type="entry name" value="Spc1/SPCS1"/>
</dbReference>
<evidence type="ECO:0000256" key="5">
    <source>
        <dbReference type="ARBA" id="ARBA00022824"/>
    </source>
</evidence>
<dbReference type="GO" id="GO:0005787">
    <property type="term" value="C:signal peptidase complex"/>
    <property type="evidence" value="ECO:0007669"/>
    <property type="project" value="InterPro"/>
</dbReference>
<keyword evidence="5" id="KW-0256">Endoplasmic reticulum</keyword>
<keyword evidence="7 9" id="KW-0472">Membrane</keyword>
<protein>
    <recommendedName>
        <fullName evidence="3">Signal peptidase complex subunit 1</fullName>
    </recommendedName>
</protein>
<dbReference type="Pfam" id="PF06645">
    <property type="entry name" value="SPC12"/>
    <property type="match status" value="1"/>
</dbReference>
<gene>
    <name evidence="10" type="ORF">BBBOND_0208450</name>
</gene>
<accession>A0A061D4Q6</accession>
<evidence type="ECO:0000313" key="10">
    <source>
        <dbReference type="EMBL" id="CDR95691.1"/>
    </source>
</evidence>
<dbReference type="AlphaFoldDB" id="A0A061D4Q6"/>
<dbReference type="PANTHER" id="PTHR13202">
    <property type="entry name" value="MICROSOMAL SIGNAL PEPTIDASE 12 KDA SUBUNIT"/>
    <property type="match status" value="1"/>
</dbReference>
<evidence type="ECO:0000256" key="3">
    <source>
        <dbReference type="ARBA" id="ARBA00017059"/>
    </source>
</evidence>
<dbReference type="OrthoDB" id="263893at2759"/>
<feature type="transmembrane region" description="Helical" evidence="9">
    <location>
        <begin position="23"/>
        <end position="43"/>
    </location>
</feature>
<dbReference type="OMA" id="WITDIQA"/>
<evidence type="ECO:0000256" key="6">
    <source>
        <dbReference type="ARBA" id="ARBA00022989"/>
    </source>
</evidence>
<evidence type="ECO:0000256" key="7">
    <source>
        <dbReference type="ARBA" id="ARBA00023136"/>
    </source>
</evidence>